<evidence type="ECO:0000259" key="3">
    <source>
        <dbReference type="PROSITE" id="PS51186"/>
    </source>
</evidence>
<keyword evidence="2" id="KW-0012">Acyltransferase</keyword>
<dbReference type="EMBL" id="RJVQ01000007">
    <property type="protein sequence ID" value="RQW62253.1"/>
    <property type="molecule type" value="Genomic_DNA"/>
</dbReference>
<evidence type="ECO:0000313" key="4">
    <source>
        <dbReference type="EMBL" id="RQW62253.1"/>
    </source>
</evidence>
<dbReference type="Proteomes" id="UP000281112">
    <property type="component" value="Unassembled WGS sequence"/>
</dbReference>
<proteinExistence type="predicted"/>
<gene>
    <name evidence="4" type="ORF">EES38_16195</name>
</gene>
<name>A0A3N9TEV4_9VIBR</name>
<feature type="domain" description="N-acetyltransferase" evidence="3">
    <location>
        <begin position="1"/>
        <end position="78"/>
    </location>
</feature>
<dbReference type="InterPro" id="IPR050680">
    <property type="entry name" value="YpeA/RimI_acetyltransf"/>
</dbReference>
<dbReference type="RefSeq" id="WP_124938245.1">
    <property type="nucleotide sequence ID" value="NZ_RJVQ01000007.1"/>
</dbReference>
<evidence type="ECO:0000256" key="1">
    <source>
        <dbReference type="ARBA" id="ARBA00022679"/>
    </source>
</evidence>
<dbReference type="GO" id="GO:0016747">
    <property type="term" value="F:acyltransferase activity, transferring groups other than amino-acyl groups"/>
    <property type="evidence" value="ECO:0007669"/>
    <property type="project" value="InterPro"/>
</dbReference>
<dbReference type="OrthoDB" id="9799601at2"/>
<protein>
    <submittedName>
        <fullName evidence="4">GNAT family N-acetyltransferase</fullName>
    </submittedName>
</protein>
<dbReference type="SUPFAM" id="SSF55729">
    <property type="entry name" value="Acyl-CoA N-acyltransferases (Nat)"/>
    <property type="match status" value="1"/>
</dbReference>
<dbReference type="Gene3D" id="3.40.630.30">
    <property type="match status" value="1"/>
</dbReference>
<dbReference type="Pfam" id="PF00583">
    <property type="entry name" value="Acetyltransf_1"/>
    <property type="match status" value="1"/>
</dbReference>
<accession>A0A3N9TEV4</accession>
<dbReference type="PANTHER" id="PTHR43420">
    <property type="entry name" value="ACETYLTRANSFERASE"/>
    <property type="match status" value="1"/>
</dbReference>
<comment type="caution">
    <text evidence="4">The sequence shown here is derived from an EMBL/GenBank/DDBJ whole genome shotgun (WGS) entry which is preliminary data.</text>
</comment>
<dbReference type="InterPro" id="IPR000182">
    <property type="entry name" value="GNAT_dom"/>
</dbReference>
<evidence type="ECO:0000256" key="2">
    <source>
        <dbReference type="ARBA" id="ARBA00023315"/>
    </source>
</evidence>
<dbReference type="PROSITE" id="PS51186">
    <property type="entry name" value="GNAT"/>
    <property type="match status" value="1"/>
</dbReference>
<reference evidence="4 5" key="1">
    <citation type="submission" date="2018-11" db="EMBL/GenBank/DDBJ databases">
        <title>Vibrio LJC006 sp. nov., isolated from seawater during the bloom of the enteromorpha.</title>
        <authorList>
            <person name="Liang J."/>
        </authorList>
    </citation>
    <scope>NUCLEOTIDE SEQUENCE [LARGE SCALE GENOMIC DNA]</scope>
    <source>
        <strain evidence="4 5">LJC006</strain>
    </source>
</reference>
<evidence type="ECO:0000313" key="5">
    <source>
        <dbReference type="Proteomes" id="UP000281112"/>
    </source>
</evidence>
<dbReference type="AlphaFoldDB" id="A0A3N9TEV4"/>
<keyword evidence="5" id="KW-1185">Reference proteome</keyword>
<dbReference type="InterPro" id="IPR016181">
    <property type="entry name" value="Acyl_CoA_acyltransferase"/>
</dbReference>
<organism evidence="4 5">
    <name type="scientific">Vibrio viridaestus</name>
    <dbReference type="NCBI Taxonomy" id="2487322"/>
    <lineage>
        <taxon>Bacteria</taxon>
        <taxon>Pseudomonadati</taxon>
        <taxon>Pseudomonadota</taxon>
        <taxon>Gammaproteobacteria</taxon>
        <taxon>Vibrionales</taxon>
        <taxon>Vibrionaceae</taxon>
        <taxon>Vibrio</taxon>
    </lineage>
</organism>
<dbReference type="CDD" id="cd04301">
    <property type="entry name" value="NAT_SF"/>
    <property type="match status" value="1"/>
</dbReference>
<sequence length="78" mass="9118">MKILNVHDFMVSEHHRGKGSGKILLNGIEQYCNANEYSKITLEVNDNNTVAKKLYQSCGFQDYQVEQKDLNHWQKYLV</sequence>
<keyword evidence="1 4" id="KW-0808">Transferase</keyword>